<dbReference type="Gene3D" id="1.10.10.10">
    <property type="entry name" value="Winged helix-like DNA-binding domain superfamily/Winged helix DNA-binding domain"/>
    <property type="match status" value="1"/>
</dbReference>
<reference evidence="2 3" key="1">
    <citation type="submission" date="2016-10" db="EMBL/GenBank/DDBJ databases">
        <authorList>
            <person name="de Groot N.N."/>
        </authorList>
    </citation>
    <scope>NUCLEOTIDE SEQUENCE [LARGE SCALE GENOMIC DNA]</scope>
    <source>
        <strain evidence="2 3">DSM 15269</strain>
    </source>
</reference>
<proteinExistence type="predicted"/>
<feature type="domain" description="HTH marR-type" evidence="1">
    <location>
        <begin position="13"/>
        <end position="145"/>
    </location>
</feature>
<dbReference type="OrthoDB" id="195851at2"/>
<evidence type="ECO:0000313" key="3">
    <source>
        <dbReference type="Proteomes" id="UP000199602"/>
    </source>
</evidence>
<dbReference type="PROSITE" id="PS50995">
    <property type="entry name" value="HTH_MARR_2"/>
    <property type="match status" value="1"/>
</dbReference>
<gene>
    <name evidence="2" type="ORF">SAMN04488516_11013</name>
</gene>
<dbReference type="Proteomes" id="UP000199602">
    <property type="component" value="Unassembled WGS sequence"/>
</dbReference>
<sequence>MDSCKDRVLASQAKQLKALLEAISNCCQKRQDYEVNKFSLPFAEAKCLLVLSKSSSPSLKNIAKKLDVTKSRVTRLIQLLEDKGLVKTKPNPKDSRNKICSLTSKGKSKIREIENFRNMLHCKVLKKLKPEERIVVLSSLDLLQRAMEESRKEVEKNRK</sequence>
<organism evidence="2 3">
    <name type="scientific">Desulfonauticus submarinus</name>
    <dbReference type="NCBI Taxonomy" id="206665"/>
    <lineage>
        <taxon>Bacteria</taxon>
        <taxon>Pseudomonadati</taxon>
        <taxon>Thermodesulfobacteriota</taxon>
        <taxon>Desulfovibrionia</taxon>
        <taxon>Desulfovibrionales</taxon>
        <taxon>Desulfonauticaceae</taxon>
        <taxon>Desulfonauticus</taxon>
    </lineage>
</organism>
<dbReference type="InterPro" id="IPR036390">
    <property type="entry name" value="WH_DNA-bd_sf"/>
</dbReference>
<accession>A0A1H0EZC9</accession>
<dbReference type="GO" id="GO:0003700">
    <property type="term" value="F:DNA-binding transcription factor activity"/>
    <property type="evidence" value="ECO:0007669"/>
    <property type="project" value="InterPro"/>
</dbReference>
<evidence type="ECO:0000259" key="1">
    <source>
        <dbReference type="PROSITE" id="PS50995"/>
    </source>
</evidence>
<dbReference type="SUPFAM" id="SSF46785">
    <property type="entry name" value="Winged helix' DNA-binding domain"/>
    <property type="match status" value="1"/>
</dbReference>
<dbReference type="InterPro" id="IPR039422">
    <property type="entry name" value="MarR/SlyA-like"/>
</dbReference>
<dbReference type="PRINTS" id="PR00598">
    <property type="entry name" value="HTHMARR"/>
</dbReference>
<dbReference type="RefSeq" id="WP_092065852.1">
    <property type="nucleotide sequence ID" value="NZ_FNIN01000010.1"/>
</dbReference>
<keyword evidence="3" id="KW-1185">Reference proteome</keyword>
<dbReference type="EMBL" id="FNIN01000010">
    <property type="protein sequence ID" value="SDN87757.1"/>
    <property type="molecule type" value="Genomic_DNA"/>
</dbReference>
<dbReference type="GO" id="GO:0003677">
    <property type="term" value="F:DNA binding"/>
    <property type="evidence" value="ECO:0007669"/>
    <property type="project" value="UniProtKB-KW"/>
</dbReference>
<protein>
    <submittedName>
        <fullName evidence="2">DNA-binding transcriptional regulator, MarR family</fullName>
    </submittedName>
</protein>
<dbReference type="PANTHER" id="PTHR33164:SF43">
    <property type="entry name" value="HTH-TYPE TRANSCRIPTIONAL REPRESSOR YETL"/>
    <property type="match status" value="1"/>
</dbReference>
<dbReference type="GO" id="GO:0006950">
    <property type="term" value="P:response to stress"/>
    <property type="evidence" value="ECO:0007669"/>
    <property type="project" value="TreeGrafter"/>
</dbReference>
<dbReference type="AlphaFoldDB" id="A0A1H0EZC9"/>
<evidence type="ECO:0000313" key="2">
    <source>
        <dbReference type="EMBL" id="SDN87757.1"/>
    </source>
</evidence>
<dbReference type="InterPro" id="IPR036388">
    <property type="entry name" value="WH-like_DNA-bd_sf"/>
</dbReference>
<dbReference type="PANTHER" id="PTHR33164">
    <property type="entry name" value="TRANSCRIPTIONAL REGULATOR, MARR FAMILY"/>
    <property type="match status" value="1"/>
</dbReference>
<dbReference type="SMART" id="SM00347">
    <property type="entry name" value="HTH_MARR"/>
    <property type="match status" value="1"/>
</dbReference>
<keyword evidence="2" id="KW-0238">DNA-binding</keyword>
<dbReference type="InterPro" id="IPR000835">
    <property type="entry name" value="HTH_MarR-typ"/>
</dbReference>
<dbReference type="STRING" id="206665.SAMN04488516_11013"/>
<dbReference type="Pfam" id="PF12802">
    <property type="entry name" value="MarR_2"/>
    <property type="match status" value="1"/>
</dbReference>
<name>A0A1H0EZC9_9BACT</name>